<dbReference type="Pfam" id="PF12804">
    <property type="entry name" value="NTP_transf_3"/>
    <property type="match status" value="1"/>
</dbReference>
<gene>
    <name evidence="2" type="ordered locus">Igag_0329</name>
</gene>
<protein>
    <submittedName>
        <fullName evidence="2">GTP:adenosylcobinamide-phosphateguanylyltransfer ase</fullName>
    </submittedName>
</protein>
<dbReference type="Proteomes" id="UP000001304">
    <property type="component" value="Chromosome"/>
</dbReference>
<accession>E0SR26</accession>
<dbReference type="BioCyc" id="IAGG583356:GHAH-338-MONOMER"/>
<name>E0SR26_IGNAA</name>
<evidence type="ECO:0000259" key="1">
    <source>
        <dbReference type="Pfam" id="PF12804"/>
    </source>
</evidence>
<evidence type="ECO:0000313" key="2">
    <source>
        <dbReference type="EMBL" id="ADM27175.1"/>
    </source>
</evidence>
<keyword evidence="3" id="KW-1185">Reference proteome</keyword>
<dbReference type="SUPFAM" id="SSF53448">
    <property type="entry name" value="Nucleotide-diphospho-sugar transferases"/>
    <property type="match status" value="1"/>
</dbReference>
<evidence type="ECO:0000313" key="3">
    <source>
        <dbReference type="Proteomes" id="UP000001304"/>
    </source>
</evidence>
<feature type="domain" description="MobA-like NTP transferase" evidence="1">
    <location>
        <begin position="7"/>
        <end position="137"/>
    </location>
</feature>
<dbReference type="KEGG" id="iag:Igag_0329"/>
<dbReference type="EMBL" id="CP002098">
    <property type="protein sequence ID" value="ADM27175.1"/>
    <property type="molecule type" value="Genomic_DNA"/>
</dbReference>
<dbReference type="InterPro" id="IPR029044">
    <property type="entry name" value="Nucleotide-diphossugar_trans"/>
</dbReference>
<sequence length="181" mass="19966">MYRNVLCLVMAGGKGSRYGSPSKIVTNICGKPLIEHIIVNIKPFCRDIIMAISKYTSSFSEVVKLCIEEVECIETTGEGYIEDLLFLACSLPKPILIVAGDIVTHRTVIEDFISKALEIDRDVITMTISRNGIEEPIGISLYRGCGGSWTNIVYSSTDAIDIDTLEDLEIAKNLCRDVEVV</sequence>
<dbReference type="GO" id="GO:0016779">
    <property type="term" value="F:nucleotidyltransferase activity"/>
    <property type="evidence" value="ECO:0007669"/>
    <property type="project" value="UniProtKB-ARBA"/>
</dbReference>
<dbReference type="HOGENOM" id="CLU_098907_1_0_2"/>
<dbReference type="STRING" id="583356.Igag_0329"/>
<reference evidence="2 3" key="1">
    <citation type="journal article" date="2010" name="Stand. Genomic Sci.">
        <title>Complete genome sequence of Ignisphaera aggregans type strain (AQ1.S1).</title>
        <authorList>
            <person name="Goker M."/>
            <person name="Held B."/>
            <person name="Lapidus A."/>
            <person name="Nolan M."/>
            <person name="Spring S."/>
            <person name="Yasawong M."/>
            <person name="Lucas S."/>
            <person name="Glavina Del Rio T."/>
            <person name="Tice H."/>
            <person name="Cheng J.F."/>
            <person name="Goodwin L."/>
            <person name="Tapia R."/>
            <person name="Pitluck S."/>
            <person name="Liolios K."/>
            <person name="Ivanova N."/>
            <person name="Mavromatis K."/>
            <person name="Mikhailova N."/>
            <person name="Pati A."/>
            <person name="Chen A."/>
            <person name="Palaniappan K."/>
            <person name="Brambilla E."/>
            <person name="Land M."/>
            <person name="Hauser L."/>
            <person name="Chang Y.J."/>
            <person name="Jeffries C.D."/>
            <person name="Brettin T."/>
            <person name="Detter J.C."/>
            <person name="Han C."/>
            <person name="Rohde M."/>
            <person name="Sikorski J."/>
            <person name="Woyke T."/>
            <person name="Bristow J."/>
            <person name="Eisen J.A."/>
            <person name="Markowitz V."/>
            <person name="Hugenholtz P."/>
            <person name="Kyrpides N.C."/>
            <person name="Klenk H.P."/>
        </authorList>
    </citation>
    <scope>NUCLEOTIDE SEQUENCE [LARGE SCALE GENOMIC DNA]</scope>
    <source>
        <strain evidence="3">DSM 17230 / JCM 13409 / AQ1.S1</strain>
    </source>
</reference>
<organism evidence="2 3">
    <name type="scientific">Ignisphaera aggregans (strain DSM 17230 / JCM 13409 / AQ1.S1)</name>
    <dbReference type="NCBI Taxonomy" id="583356"/>
    <lineage>
        <taxon>Archaea</taxon>
        <taxon>Thermoproteota</taxon>
        <taxon>Thermoprotei</taxon>
        <taxon>Desulfurococcales</taxon>
        <taxon>Desulfurococcaceae</taxon>
        <taxon>Ignisphaera</taxon>
    </lineage>
</organism>
<proteinExistence type="predicted"/>
<dbReference type="AlphaFoldDB" id="E0SR26"/>
<dbReference type="InterPro" id="IPR025877">
    <property type="entry name" value="MobA-like_NTP_Trfase"/>
</dbReference>
<dbReference type="Gene3D" id="3.90.550.10">
    <property type="entry name" value="Spore Coat Polysaccharide Biosynthesis Protein SpsA, Chain A"/>
    <property type="match status" value="1"/>
</dbReference>